<feature type="region of interest" description="Disordered" evidence="2">
    <location>
        <begin position="813"/>
        <end position="857"/>
    </location>
</feature>
<keyword evidence="3" id="KW-1133">Transmembrane helix</keyword>
<feature type="region of interest" description="Disordered" evidence="2">
    <location>
        <begin position="440"/>
        <end position="491"/>
    </location>
</feature>
<evidence type="ECO:0000313" key="4">
    <source>
        <dbReference type="EMBL" id="MBF0970833.1"/>
    </source>
</evidence>
<keyword evidence="1" id="KW-0175">Coiled coil</keyword>
<keyword evidence="3" id="KW-0472">Membrane</keyword>
<dbReference type="Proteomes" id="UP000704068">
    <property type="component" value="Unassembled WGS sequence"/>
</dbReference>
<comment type="caution">
    <text evidence="4">The sequence shown here is derived from an EMBL/GenBank/DDBJ whole genome shotgun (WGS) entry which is preliminary data.</text>
</comment>
<proteinExistence type="predicted"/>
<feature type="coiled-coil region" evidence="1">
    <location>
        <begin position="639"/>
        <end position="680"/>
    </location>
</feature>
<feature type="transmembrane region" description="Helical" evidence="3">
    <location>
        <begin position="730"/>
        <end position="750"/>
    </location>
</feature>
<sequence length="857" mass="99066">MDQNQIDKTLYIDKFKEQVELLLNPYEHPKYLELLGPKEDLQKKYKSELVQIINDTFVKQKNEKNNSDKKFLKKTFENIIKKVFESSSETLESVQTIEDSLKNKFDCFLAPDLIEKKHHRFVGNLNKKLIESLDKHKKPIKSNIQARIRREPVISQEDAIKGEQDSAQIQHPPTSSVQNDHIYTKLDEIIKDLWTSLSKSLLEGEFLKDSDYSIKLQAIIKAIKDKYDTSSQEETIYLHPILPYIHELCQELSYMCLRIRVQIEESQEEASCKRKVFYAPVSDVARKLYAGGMNSGEILKAKLFHDLGKKLIEMTRIDISGIIDDQAIPPLLLLYKQCERLKAENDGMRRDFPTNLDIQAIFKAICAKTSLLLFQSFYKPVVSPNNPRKLDKGESVKNPYTRAKKFEILYEGNKYYVEKKGEKKENLLYDKINEFDSLIPFEKPSTDNSTDNSTDKPTDKPTDIQNYDDYVTEKNKKEKGKEECKDVPQNEERQKEILEGLLNDPKNINAEHLIYFRSLDSLLALMKRLKKMKEEGKNNYDTSKYAQALGHLLKYFSEWIQSYKDFVSAEQKRNKFEDSFYMVKREEKEEKEEKEEREEKEQPIFISSYGCKLIHTHALQDEAYPKYNRLYRQWISEAQDEALNKADEAKKEAIDANKKANDVYEASKKAEEKLSQAQRETIKKTTRVINKVQADSRRESISTLSIFVALLSFISGGINILQGAAGLADYLILTATLYIFIASIIFFLYFKTIEGDKQEKELNWSKIVMLIATAIAIRVVVVGLCIKYYNKTEAQDSKGGLEMNVKVENFNQTSPNVKQITNSSSDSSKTSDVIKGDLGKKKTENASKEQQKKQGKS</sequence>
<dbReference type="RefSeq" id="WP_303764473.1">
    <property type="nucleotide sequence ID" value="NZ_JABZGR010000025.1"/>
</dbReference>
<feature type="transmembrane region" description="Helical" evidence="3">
    <location>
        <begin position="770"/>
        <end position="789"/>
    </location>
</feature>
<evidence type="ECO:0000313" key="5">
    <source>
        <dbReference type="Proteomes" id="UP000704068"/>
    </source>
</evidence>
<feature type="compositionally biased region" description="Polar residues" evidence="2">
    <location>
        <begin position="813"/>
        <end position="822"/>
    </location>
</feature>
<feature type="compositionally biased region" description="Basic and acidic residues" evidence="2">
    <location>
        <begin position="453"/>
        <end position="462"/>
    </location>
</feature>
<reference evidence="4" key="1">
    <citation type="submission" date="2020-04" db="EMBL/GenBank/DDBJ databases">
        <title>Deep metagenomics examines the oral microbiome during advanced dental caries in children, revealing novel taxa and co-occurrences with host molecules.</title>
        <authorList>
            <person name="Baker J.L."/>
            <person name="Morton J.T."/>
            <person name="Dinis M."/>
            <person name="Alvarez R."/>
            <person name="Tran N.C."/>
            <person name="Knight R."/>
            <person name="Edlund A."/>
        </authorList>
    </citation>
    <scope>NUCLEOTIDE SEQUENCE</scope>
    <source>
        <strain evidence="4">JCVI_34_bin.1</strain>
    </source>
</reference>
<gene>
    <name evidence="4" type="ORF">HXK21_07320</name>
</gene>
<organism evidence="4 5">
    <name type="scientific">Alloprevotella tannerae</name>
    <dbReference type="NCBI Taxonomy" id="76122"/>
    <lineage>
        <taxon>Bacteria</taxon>
        <taxon>Pseudomonadati</taxon>
        <taxon>Bacteroidota</taxon>
        <taxon>Bacteroidia</taxon>
        <taxon>Bacteroidales</taxon>
        <taxon>Prevotellaceae</taxon>
        <taxon>Alloprevotella</taxon>
    </lineage>
</organism>
<evidence type="ECO:0000256" key="3">
    <source>
        <dbReference type="SAM" id="Phobius"/>
    </source>
</evidence>
<dbReference type="AlphaFoldDB" id="A0A929RWY0"/>
<dbReference type="EMBL" id="JABZGR010000025">
    <property type="protein sequence ID" value="MBF0970833.1"/>
    <property type="molecule type" value="Genomic_DNA"/>
</dbReference>
<evidence type="ECO:0000256" key="1">
    <source>
        <dbReference type="SAM" id="Coils"/>
    </source>
</evidence>
<feature type="compositionally biased region" description="Basic and acidic residues" evidence="2">
    <location>
        <begin position="832"/>
        <end position="857"/>
    </location>
</feature>
<protein>
    <submittedName>
        <fullName evidence="4">Uncharacterized protein</fullName>
    </submittedName>
</protein>
<accession>A0A929RWY0</accession>
<evidence type="ECO:0000256" key="2">
    <source>
        <dbReference type="SAM" id="MobiDB-lite"/>
    </source>
</evidence>
<feature type="transmembrane region" description="Helical" evidence="3">
    <location>
        <begin position="701"/>
        <end position="721"/>
    </location>
</feature>
<name>A0A929RWY0_9BACT</name>
<keyword evidence="3" id="KW-0812">Transmembrane</keyword>
<feature type="compositionally biased region" description="Basic and acidic residues" evidence="2">
    <location>
        <begin position="471"/>
        <end position="491"/>
    </location>
</feature>